<proteinExistence type="inferred from homology"/>
<keyword evidence="11" id="KW-1185">Reference proteome</keyword>
<keyword evidence="7 9" id="KW-0333">Golgi apparatus</keyword>
<comment type="similarity">
    <text evidence="2 9">Belongs to the chondroitin N-acetylgalactosaminyltransferase family.</text>
</comment>
<evidence type="ECO:0000256" key="4">
    <source>
        <dbReference type="ARBA" id="ARBA00022692"/>
    </source>
</evidence>
<accession>A0A0N5D5L4</accession>
<dbReference type="STRING" id="103827.A0A0N5D5L4"/>
<evidence type="ECO:0000256" key="7">
    <source>
        <dbReference type="ARBA" id="ARBA00023034"/>
    </source>
</evidence>
<dbReference type="InterPro" id="IPR008428">
    <property type="entry name" value="Chond_GalNAc"/>
</dbReference>
<dbReference type="InterPro" id="IPR051227">
    <property type="entry name" value="CS_glycosyltransferase"/>
</dbReference>
<dbReference type="EC" id="2.4.1.-" evidence="9"/>
<dbReference type="AlphaFoldDB" id="A0A0N5D5L4"/>
<keyword evidence="6" id="KW-1133">Transmembrane helix</keyword>
<gene>
    <name evidence="10" type="ORF">TCLT_LOCUS8288</name>
</gene>
<evidence type="ECO:0000313" key="10">
    <source>
        <dbReference type="EMBL" id="VDN05832.1"/>
    </source>
</evidence>
<dbReference type="WBParaSite" id="TCLT_0000829901-mRNA-1">
    <property type="protein sequence ID" value="TCLT_0000829901-mRNA-1"/>
    <property type="gene ID" value="TCLT_0000829901"/>
</dbReference>
<evidence type="ECO:0000313" key="11">
    <source>
        <dbReference type="Proteomes" id="UP000276776"/>
    </source>
</evidence>
<dbReference type="GO" id="GO:0047238">
    <property type="term" value="F:glucuronosyl-N-acetylgalactosaminyl-proteoglycan 4-beta-N-acetylgalactosaminyltransferase activity"/>
    <property type="evidence" value="ECO:0007669"/>
    <property type="project" value="TreeGrafter"/>
</dbReference>
<evidence type="ECO:0000256" key="1">
    <source>
        <dbReference type="ARBA" id="ARBA00004447"/>
    </source>
</evidence>
<dbReference type="EMBL" id="UYYF01004610">
    <property type="protein sequence ID" value="VDN05832.1"/>
    <property type="molecule type" value="Genomic_DNA"/>
</dbReference>
<dbReference type="OrthoDB" id="9985088at2759"/>
<dbReference type="OMA" id="YLNRVRM"/>
<reference evidence="12" key="1">
    <citation type="submission" date="2017-02" db="UniProtKB">
        <authorList>
            <consortium name="WormBaseParasite"/>
        </authorList>
    </citation>
    <scope>IDENTIFICATION</scope>
</reference>
<dbReference type="Gene3D" id="3.90.550.50">
    <property type="match status" value="1"/>
</dbReference>
<dbReference type="Proteomes" id="UP000276776">
    <property type="component" value="Unassembled WGS sequence"/>
</dbReference>
<organism evidence="12">
    <name type="scientific">Thelazia callipaeda</name>
    <name type="common">Oriental eyeworm</name>
    <name type="synonym">Parasitic nematode</name>
    <dbReference type="NCBI Taxonomy" id="103827"/>
    <lineage>
        <taxon>Eukaryota</taxon>
        <taxon>Metazoa</taxon>
        <taxon>Ecdysozoa</taxon>
        <taxon>Nematoda</taxon>
        <taxon>Chromadorea</taxon>
        <taxon>Rhabditida</taxon>
        <taxon>Spirurina</taxon>
        <taxon>Spiruromorpha</taxon>
        <taxon>Thelazioidea</taxon>
        <taxon>Thelaziidae</taxon>
        <taxon>Thelazia</taxon>
    </lineage>
</organism>
<keyword evidence="3 9" id="KW-0808">Transferase</keyword>
<sequence length="774" mass="87847">MVYGVRAGVSLLSGVVLGILLSVVFFQPAQITPSSQNYEQSSSSEHWEVVIKKATTTSINAQSPTRKVFRAGFAATELGIREKLIVIVLGRSSLMLALNLTVGRHVNHLQFFADVLHIDEDIAVLPNLTPYKLNGRHTHIAVLSLIYNMTLHEKYDWYYLMPDTTYVNPFELLRFVNHVNWNHRVAVGIRVKDAPERCDLQAGILLSNVAMQSLIRQRYVCNSISTNSDFDAFEMCIHHATNLSCINYYETKTYFGWKVHGESEDGAAIAMHDVVSWWSSSQNFNRSISVSPLLSGADVHALHRHFLQVELDRINYGIDRLSAEILSLSYDVVDGPSQPPGLPPYSKAPDRYQVPKWQYFTSTEIFKNEPNQNVHALSGDDKLDVLTAARKFIEGSGQIALNERFLQLRNGYRLFDPVRGMDYIVDLIYRDTSRIKIHRVHLTRAISSNQLLNQVPYVKEDTDLTILIPVGSNNEVGALRRLLARHMNLCHFSANENRQTRLVVAVRGVDPFAVRLINNDVFELKMRCKSTQTETMLLTLKPSSHRTLSAATLDEAVDLFGQQMIYLLLSPHADIEYEFLDRVRINTIKHFQVYFPLPFVEYHPQIVGAYEALQSMVDTNIKNQAGHEVEENQGVRAPQSAVVDSNIYMSKLRDATFKRISKPLVIHKNRGHFDFSDFSVFSLYGADFVGARSRLNDKSVLLDLSSLFLGQKDIHIMRAVEPALRLRYHTRVCSSELVDLDYNRCLLSMREGLASKDQLAHLLLSQRAWNVVAA</sequence>
<keyword evidence="4" id="KW-0812">Transmembrane</keyword>
<dbReference type="Pfam" id="PF05679">
    <property type="entry name" value="CHGN"/>
    <property type="match status" value="1"/>
</dbReference>
<dbReference type="PANTHER" id="PTHR12369:SF13">
    <property type="entry name" value="HEXOSYLTRANSFERASE"/>
    <property type="match status" value="1"/>
</dbReference>
<keyword evidence="8" id="KW-0472">Membrane</keyword>
<comment type="subcellular location">
    <subcellularLocation>
        <location evidence="1 9">Golgi apparatus</location>
        <location evidence="1 9">Golgi stack membrane</location>
        <topology evidence="1 9">Single-pass type II membrane protein</topology>
    </subcellularLocation>
</comment>
<evidence type="ECO:0000256" key="6">
    <source>
        <dbReference type="ARBA" id="ARBA00022989"/>
    </source>
</evidence>
<keyword evidence="5 9" id="KW-0735">Signal-anchor</keyword>
<evidence type="ECO:0000256" key="5">
    <source>
        <dbReference type="ARBA" id="ARBA00022968"/>
    </source>
</evidence>
<evidence type="ECO:0000256" key="9">
    <source>
        <dbReference type="RuleBase" id="RU364016"/>
    </source>
</evidence>
<evidence type="ECO:0000256" key="8">
    <source>
        <dbReference type="ARBA" id="ARBA00023136"/>
    </source>
</evidence>
<protein>
    <recommendedName>
        <fullName evidence="9">Hexosyltransferase</fullName>
        <ecNumber evidence="9">2.4.1.-</ecNumber>
    </recommendedName>
</protein>
<reference evidence="10 11" key="2">
    <citation type="submission" date="2018-11" db="EMBL/GenBank/DDBJ databases">
        <authorList>
            <consortium name="Pathogen Informatics"/>
        </authorList>
    </citation>
    <scope>NUCLEOTIDE SEQUENCE [LARGE SCALE GENOMIC DNA]</scope>
</reference>
<dbReference type="GO" id="GO:0032580">
    <property type="term" value="C:Golgi cisterna membrane"/>
    <property type="evidence" value="ECO:0007669"/>
    <property type="project" value="UniProtKB-SubCell"/>
</dbReference>
<name>A0A0N5D5L4_THECL</name>
<evidence type="ECO:0000256" key="2">
    <source>
        <dbReference type="ARBA" id="ARBA00009239"/>
    </source>
</evidence>
<dbReference type="PANTHER" id="PTHR12369">
    <property type="entry name" value="CHONDROITIN SYNTHASE"/>
    <property type="match status" value="1"/>
</dbReference>
<evidence type="ECO:0000313" key="12">
    <source>
        <dbReference type="WBParaSite" id="TCLT_0000829901-mRNA-1"/>
    </source>
</evidence>
<evidence type="ECO:0000256" key="3">
    <source>
        <dbReference type="ARBA" id="ARBA00022679"/>
    </source>
</evidence>